<organism evidence="3 4">
    <name type="scientific">Microbacterium paludicola</name>
    <dbReference type="NCBI Taxonomy" id="300019"/>
    <lineage>
        <taxon>Bacteria</taxon>
        <taxon>Bacillati</taxon>
        <taxon>Actinomycetota</taxon>
        <taxon>Actinomycetes</taxon>
        <taxon>Micrococcales</taxon>
        <taxon>Microbacteriaceae</taxon>
        <taxon>Microbacterium</taxon>
    </lineage>
</organism>
<reference evidence="3 4" key="1">
    <citation type="submission" date="2023-08" db="EMBL/GenBank/DDBJ databases">
        <title>Functional and genomic diversity of the sorghum phyllosphere microbiome.</title>
        <authorList>
            <person name="Shade A."/>
        </authorList>
    </citation>
    <scope>NUCLEOTIDE SEQUENCE [LARGE SCALE GENOMIC DNA]</scope>
    <source>
        <strain evidence="3 4">SORGH_AS_0919</strain>
    </source>
</reference>
<sequence length="397" mass="41182">MDLNDQLTPNEHGDLRDRVVGGAKRMRAARARRSRIVAGAAASALVAVVVAGVTFAALRPDDRIATPVETSTPAPTPTPTPTPTGEPAPTPTATPDPEPQLLAPTMAFEGDCAQVVDTGALSASLGVEVGPATDVSTPEVRTLGGLGCSWESATFESVTVYALPASVVPAGVVSTYSDTVCEGFSYDNEGCRRALSDDDTWMLVTVSGLFGQAAGVSNEVVTARLDAVAPLFISALADAGRPTPAARTAAWWSPTTCDELLQQVSVADILGTTDFVEGYPSAFGTDVHIEIARDAGLGTVCRWYAPNSARLDAVIVTIYPGGAWEWDRLAAGDRRQDVPVSVDVAGATEAVRGVGAIRPDSSYLLATDGVNVVEIMEAPDVVDAAERVLSAMRDATG</sequence>
<gene>
    <name evidence="3" type="ORF">QE367_001191</name>
</gene>
<dbReference type="RefSeq" id="WP_309665424.1">
    <property type="nucleotide sequence ID" value="NZ_JAVIZA010000001.1"/>
</dbReference>
<feature type="region of interest" description="Disordered" evidence="1">
    <location>
        <begin position="1"/>
        <end position="21"/>
    </location>
</feature>
<proteinExistence type="predicted"/>
<feature type="region of interest" description="Disordered" evidence="1">
    <location>
        <begin position="64"/>
        <end position="102"/>
    </location>
</feature>
<evidence type="ECO:0000256" key="2">
    <source>
        <dbReference type="SAM" id="Phobius"/>
    </source>
</evidence>
<keyword evidence="4" id="KW-1185">Reference proteome</keyword>
<feature type="compositionally biased region" description="Pro residues" evidence="1">
    <location>
        <begin position="74"/>
        <end position="98"/>
    </location>
</feature>
<name>A0ABU1HZB5_9MICO</name>
<accession>A0ABU1HZB5</accession>
<evidence type="ECO:0008006" key="5">
    <source>
        <dbReference type="Google" id="ProtNLM"/>
    </source>
</evidence>
<dbReference type="EMBL" id="JAVIZA010000001">
    <property type="protein sequence ID" value="MDR6166987.1"/>
    <property type="molecule type" value="Genomic_DNA"/>
</dbReference>
<keyword evidence="2" id="KW-1133">Transmembrane helix</keyword>
<protein>
    <recommendedName>
        <fullName evidence="5">DUF3558 domain-containing protein</fullName>
    </recommendedName>
</protein>
<feature type="transmembrane region" description="Helical" evidence="2">
    <location>
        <begin position="36"/>
        <end position="58"/>
    </location>
</feature>
<keyword evidence="2" id="KW-0472">Membrane</keyword>
<dbReference type="Proteomes" id="UP001260188">
    <property type="component" value="Unassembled WGS sequence"/>
</dbReference>
<comment type="caution">
    <text evidence="3">The sequence shown here is derived from an EMBL/GenBank/DDBJ whole genome shotgun (WGS) entry which is preliminary data.</text>
</comment>
<evidence type="ECO:0000313" key="4">
    <source>
        <dbReference type="Proteomes" id="UP001260188"/>
    </source>
</evidence>
<evidence type="ECO:0000256" key="1">
    <source>
        <dbReference type="SAM" id="MobiDB-lite"/>
    </source>
</evidence>
<keyword evidence="2" id="KW-0812">Transmembrane</keyword>
<evidence type="ECO:0000313" key="3">
    <source>
        <dbReference type="EMBL" id="MDR6166987.1"/>
    </source>
</evidence>